<accession>A0A0H2WF40</accession>
<dbReference type="HOGENOM" id="CLU_2951391_0_0_4"/>
<gene>
    <name evidence="2" type="ordered locus">BMAA0853</name>
</gene>
<dbReference type="KEGG" id="bma:BMAA0853"/>
<keyword evidence="3" id="KW-1185">Reference proteome</keyword>
<evidence type="ECO:0000256" key="1">
    <source>
        <dbReference type="SAM" id="MobiDB-lite"/>
    </source>
</evidence>
<name>A0A0H2WF40_BURMA</name>
<reference evidence="2 3" key="1">
    <citation type="journal article" date="2004" name="Proc. Natl. Acad. Sci. U.S.A.">
        <title>Structural flexibility in the Burkholderia mallei genome.</title>
        <authorList>
            <person name="Nierman W.C."/>
            <person name="DeShazer D."/>
            <person name="Kim H.S."/>
            <person name="Tettelin H."/>
            <person name="Nelson K.E."/>
            <person name="Feldblyum T."/>
            <person name="Ulrich R.L."/>
            <person name="Ronning C.M."/>
            <person name="Brinkac L.M."/>
            <person name="Daugherty S.C."/>
            <person name="Davidsen T.D."/>
            <person name="Deboy R.T."/>
            <person name="Dimitrov G."/>
            <person name="Dodson R.J."/>
            <person name="Durkin A.S."/>
            <person name="Gwinn M.L."/>
            <person name="Haft D.H."/>
            <person name="Khouri H."/>
            <person name="Kolonay J.F."/>
            <person name="Madupu R."/>
            <person name="Mohammoud Y."/>
            <person name="Nelson W.C."/>
            <person name="Radune D."/>
            <person name="Romero C.M."/>
            <person name="Sarria S."/>
            <person name="Selengut J."/>
            <person name="Shamblin C."/>
            <person name="Sullivan S.A."/>
            <person name="White O."/>
            <person name="Yu Y."/>
            <person name="Zafar N."/>
            <person name="Zhou L."/>
            <person name="Fraser C.M."/>
        </authorList>
    </citation>
    <scope>NUCLEOTIDE SEQUENCE [LARGE SCALE GENOMIC DNA]</scope>
    <source>
        <strain evidence="2 3">ATCC 23344</strain>
    </source>
</reference>
<proteinExistence type="predicted"/>
<evidence type="ECO:0000313" key="2">
    <source>
        <dbReference type="EMBL" id="AAU47120.1"/>
    </source>
</evidence>
<protein>
    <submittedName>
        <fullName evidence="2">Uncharacterized protein</fullName>
    </submittedName>
</protein>
<evidence type="ECO:0000313" key="3">
    <source>
        <dbReference type="Proteomes" id="UP000006693"/>
    </source>
</evidence>
<sequence>MRTGRAAVPPRPDAPVLRGTRSITAFDDSSVTIDFISKKRHISPLSSTSIDHCSRSFPE</sequence>
<dbReference type="EMBL" id="CP000011">
    <property type="protein sequence ID" value="AAU47120.1"/>
    <property type="molecule type" value="Genomic_DNA"/>
</dbReference>
<organism evidence="2 3">
    <name type="scientific">Burkholderia mallei (strain ATCC 23344)</name>
    <dbReference type="NCBI Taxonomy" id="243160"/>
    <lineage>
        <taxon>Bacteria</taxon>
        <taxon>Pseudomonadati</taxon>
        <taxon>Pseudomonadota</taxon>
        <taxon>Betaproteobacteria</taxon>
        <taxon>Burkholderiales</taxon>
        <taxon>Burkholderiaceae</taxon>
        <taxon>Burkholderia</taxon>
        <taxon>pseudomallei group</taxon>
    </lineage>
</organism>
<dbReference type="AlphaFoldDB" id="A0A0H2WF40"/>
<feature type="region of interest" description="Disordered" evidence="1">
    <location>
        <begin position="1"/>
        <end position="20"/>
    </location>
</feature>
<dbReference type="Proteomes" id="UP000006693">
    <property type="component" value="Chromosome 2"/>
</dbReference>